<dbReference type="VEuPathDB" id="FungiDB:F4678DRAFT_484428"/>
<evidence type="ECO:0000256" key="1">
    <source>
        <dbReference type="SAM" id="MobiDB-lite"/>
    </source>
</evidence>
<feature type="region of interest" description="Disordered" evidence="1">
    <location>
        <begin position="1"/>
        <end position="32"/>
    </location>
</feature>
<feature type="compositionally biased region" description="Basic and acidic residues" evidence="1">
    <location>
        <begin position="14"/>
        <end position="32"/>
    </location>
</feature>
<protein>
    <submittedName>
        <fullName evidence="2">Uncharacterized protein</fullName>
    </submittedName>
</protein>
<accession>A0A9W8TKF4</accession>
<evidence type="ECO:0000313" key="2">
    <source>
        <dbReference type="EMBL" id="KAJ3569417.1"/>
    </source>
</evidence>
<feature type="region of interest" description="Disordered" evidence="1">
    <location>
        <begin position="480"/>
        <end position="501"/>
    </location>
</feature>
<name>A0A9W8TKF4_9PEZI</name>
<proteinExistence type="predicted"/>
<gene>
    <name evidence="2" type="ORF">NPX13_g6095</name>
</gene>
<sequence length="501" mass="57508">MISIRGSMLNGRRAMKEEREQGEHLCDEGKRGSGDGVVETLLPAFGEYSRGMNAPETYTPLPPPAPPPTDDYLYEASKLQFGVETEIPLAVTTWNEHTGKQEPIKNYMDAAGEIARLFSNKGYDATSAWPSGVRNYRCWFSTIDSSIDAAEDFVDEVSPCEIVSPIMDISVPTYKNQFQDMWEIIQPFMLPNSPQNTEYWKLASTHIHFSLPEHIRFPIELAQKIAFCAIYFERAIDDLMPTMTDQYDSKRINGWKGPSSYCRRNRVKPGCRPMHAWTDESVVDDLTSCWLSIRHCNSMPELAAVMCHNSWAQWNVTGGVTKYYKWNFTGIGYRTIEFRQMPPCRSYVETLGWIRFVCAFVAAAECVSTIKLDQAAVKKITFAKALGVKRKLPDDAISLEEKTWCSDASTHELTRWHLFRYIEKHAKALFDDFGPHFWFNLVFLKERIERDLARCGAQRVNSLAYRVQAWHLGTAEAERVPQTRDEEYEQEDFLQREPSDG</sequence>
<dbReference type="EMBL" id="JANPWZ010001037">
    <property type="protein sequence ID" value="KAJ3569417.1"/>
    <property type="molecule type" value="Genomic_DNA"/>
</dbReference>
<comment type="caution">
    <text evidence="2">The sequence shown here is derived from an EMBL/GenBank/DDBJ whole genome shotgun (WGS) entry which is preliminary data.</text>
</comment>
<organism evidence="2 3">
    <name type="scientific">Xylaria arbuscula</name>
    <dbReference type="NCBI Taxonomy" id="114810"/>
    <lineage>
        <taxon>Eukaryota</taxon>
        <taxon>Fungi</taxon>
        <taxon>Dikarya</taxon>
        <taxon>Ascomycota</taxon>
        <taxon>Pezizomycotina</taxon>
        <taxon>Sordariomycetes</taxon>
        <taxon>Xylariomycetidae</taxon>
        <taxon>Xylariales</taxon>
        <taxon>Xylariaceae</taxon>
        <taxon>Xylaria</taxon>
    </lineage>
</organism>
<dbReference type="Proteomes" id="UP001148614">
    <property type="component" value="Unassembled WGS sequence"/>
</dbReference>
<reference evidence="2" key="1">
    <citation type="submission" date="2022-07" db="EMBL/GenBank/DDBJ databases">
        <title>Genome Sequence of Xylaria arbuscula.</title>
        <authorList>
            <person name="Buettner E."/>
        </authorList>
    </citation>
    <scope>NUCLEOTIDE SEQUENCE</scope>
    <source>
        <strain evidence="2">VT107</strain>
    </source>
</reference>
<dbReference type="AlphaFoldDB" id="A0A9W8TKF4"/>
<evidence type="ECO:0000313" key="3">
    <source>
        <dbReference type="Proteomes" id="UP001148614"/>
    </source>
</evidence>
<keyword evidence="3" id="KW-1185">Reference proteome</keyword>